<dbReference type="AlphaFoldDB" id="A0A841TEB3"/>
<organism evidence="2 3">
    <name type="scientific">Cohnella lubricantis</name>
    <dbReference type="NCBI Taxonomy" id="2163172"/>
    <lineage>
        <taxon>Bacteria</taxon>
        <taxon>Bacillati</taxon>
        <taxon>Bacillota</taxon>
        <taxon>Bacilli</taxon>
        <taxon>Bacillales</taxon>
        <taxon>Paenibacillaceae</taxon>
        <taxon>Cohnella</taxon>
    </lineage>
</organism>
<evidence type="ECO:0000256" key="1">
    <source>
        <dbReference type="SAM" id="Phobius"/>
    </source>
</evidence>
<dbReference type="Proteomes" id="UP000574133">
    <property type="component" value="Unassembled WGS sequence"/>
</dbReference>
<keyword evidence="1" id="KW-0472">Membrane</keyword>
<sequence length="119" mass="13813">MRPEEEQQFIRDRLDEELGDLRFLRSAEVLDRTHPRSLPAKLRALWNYEFELPLLPIGASFAVLLAILFVAQLQENTDNRQRAAVMPRAERQLVEAGGNTYWKDEYEKAVRGVEAQDQS</sequence>
<keyword evidence="1" id="KW-1133">Transmembrane helix</keyword>
<keyword evidence="3" id="KW-1185">Reference proteome</keyword>
<dbReference type="RefSeq" id="WP_185178080.1">
    <property type="nucleotide sequence ID" value="NZ_CBCSEP010000015.1"/>
</dbReference>
<comment type="caution">
    <text evidence="2">The sequence shown here is derived from an EMBL/GenBank/DDBJ whole genome shotgun (WGS) entry which is preliminary data.</text>
</comment>
<gene>
    <name evidence="2" type="ORF">H4Q31_05535</name>
</gene>
<accession>A0A841TEB3</accession>
<dbReference type="EMBL" id="JACJVN010000022">
    <property type="protein sequence ID" value="MBB6676791.1"/>
    <property type="molecule type" value="Genomic_DNA"/>
</dbReference>
<reference evidence="2 3" key="1">
    <citation type="submission" date="2020-08" db="EMBL/GenBank/DDBJ databases">
        <title>Cohnella phylogeny.</title>
        <authorList>
            <person name="Dunlap C."/>
        </authorList>
    </citation>
    <scope>NUCLEOTIDE SEQUENCE [LARGE SCALE GENOMIC DNA]</scope>
    <source>
        <strain evidence="2 3">DSM 103658</strain>
    </source>
</reference>
<keyword evidence="1" id="KW-0812">Transmembrane</keyword>
<evidence type="ECO:0000313" key="2">
    <source>
        <dbReference type="EMBL" id="MBB6676791.1"/>
    </source>
</evidence>
<name>A0A841TEB3_9BACL</name>
<protein>
    <recommendedName>
        <fullName evidence="4">DUF3619 family protein</fullName>
    </recommendedName>
</protein>
<evidence type="ECO:0000313" key="3">
    <source>
        <dbReference type="Proteomes" id="UP000574133"/>
    </source>
</evidence>
<feature type="transmembrane region" description="Helical" evidence="1">
    <location>
        <begin position="54"/>
        <end position="73"/>
    </location>
</feature>
<proteinExistence type="predicted"/>
<evidence type="ECO:0008006" key="4">
    <source>
        <dbReference type="Google" id="ProtNLM"/>
    </source>
</evidence>